<evidence type="ECO:0000313" key="3">
    <source>
        <dbReference type="EMBL" id="ALU39422.1"/>
    </source>
</evidence>
<dbReference type="RefSeq" id="WP_058858132.1">
    <property type="nucleotide sequence ID" value="NZ_BJZR01000040.1"/>
</dbReference>
<dbReference type="Pfam" id="PF00535">
    <property type="entry name" value="Glycos_transf_2"/>
    <property type="match status" value="1"/>
</dbReference>
<dbReference type="STRING" id="446860.AS188_06280"/>
<feature type="compositionally biased region" description="Low complexity" evidence="1">
    <location>
        <begin position="200"/>
        <end position="214"/>
    </location>
</feature>
<dbReference type="SUPFAM" id="SSF53448">
    <property type="entry name" value="Nucleotide-diphospho-sugar transferases"/>
    <property type="match status" value="1"/>
</dbReference>
<dbReference type="Proteomes" id="UP000057181">
    <property type="component" value="Chromosome"/>
</dbReference>
<keyword evidence="6" id="KW-1185">Reference proteome</keyword>
<dbReference type="EMBL" id="BJZR01000040">
    <property type="protein sequence ID" value="GEO92343.1"/>
    <property type="molecule type" value="Genomic_DNA"/>
</dbReference>
<name>A0A0U3GH21_9MICC</name>
<sequence>MIIAVVPALRAGARIGRTLAALRRQSRPLERIVVVCGDAADAAVAPALDAGTEVLLTVDNAAHEAGALNQVLDAVRMAPEDLVLVLDADAELPVQFLEEAVTSLRDRNVGAVPVRRAPGEGAAAVVRRQALEEVRATFGRYWDEGPVTGHGRLALDLETLGWRLGAPVSGPGLQADDAPAAQGAAGHEAAVLEPVAPEPAELQPAEHGPAAPEPAEQKPVVRTPAAEGPEHGRAPEDVHAVAARPVVGAAA</sequence>
<feature type="compositionally biased region" description="Low complexity" evidence="1">
    <location>
        <begin position="240"/>
        <end position="251"/>
    </location>
</feature>
<dbReference type="InterPro" id="IPR029044">
    <property type="entry name" value="Nucleotide-diphossugar_trans"/>
</dbReference>
<reference evidence="4 6" key="2">
    <citation type="submission" date="2019-07" db="EMBL/GenBank/DDBJ databases">
        <title>Whole genome shotgun sequence of Kocuria flava NBRC 107626.</title>
        <authorList>
            <person name="Hosoyama A."/>
            <person name="Uohara A."/>
            <person name="Ohji S."/>
            <person name="Ichikawa N."/>
        </authorList>
    </citation>
    <scope>NUCLEOTIDE SEQUENCE [LARGE SCALE GENOMIC DNA]</scope>
    <source>
        <strain evidence="4 6">NBRC 107626</strain>
    </source>
</reference>
<gene>
    <name evidence="3" type="ORF">AS188_06280</name>
    <name evidence="4" type="ORF">KFL01_16490</name>
</gene>
<evidence type="ECO:0000313" key="4">
    <source>
        <dbReference type="EMBL" id="GEO92343.1"/>
    </source>
</evidence>
<feature type="compositionally biased region" description="Basic and acidic residues" evidence="1">
    <location>
        <begin position="228"/>
        <end position="239"/>
    </location>
</feature>
<dbReference type="KEGG" id="kfv:AS188_06280"/>
<dbReference type="Proteomes" id="UP000321155">
    <property type="component" value="Unassembled WGS sequence"/>
</dbReference>
<feature type="region of interest" description="Disordered" evidence="1">
    <location>
        <begin position="200"/>
        <end position="251"/>
    </location>
</feature>
<organism evidence="3 5">
    <name type="scientific">Kocuria flava</name>
    <dbReference type="NCBI Taxonomy" id="446860"/>
    <lineage>
        <taxon>Bacteria</taxon>
        <taxon>Bacillati</taxon>
        <taxon>Actinomycetota</taxon>
        <taxon>Actinomycetes</taxon>
        <taxon>Micrococcales</taxon>
        <taxon>Micrococcaceae</taxon>
        <taxon>Kocuria</taxon>
    </lineage>
</organism>
<dbReference type="Gene3D" id="3.90.550.10">
    <property type="entry name" value="Spore Coat Polysaccharide Biosynthesis Protein SpsA, Chain A"/>
    <property type="match status" value="1"/>
</dbReference>
<evidence type="ECO:0000313" key="6">
    <source>
        <dbReference type="Proteomes" id="UP000321155"/>
    </source>
</evidence>
<dbReference type="OrthoDB" id="9797391at2"/>
<accession>A0A0U3GH21</accession>
<evidence type="ECO:0000259" key="2">
    <source>
        <dbReference type="Pfam" id="PF00535"/>
    </source>
</evidence>
<dbReference type="EMBL" id="CP013254">
    <property type="protein sequence ID" value="ALU39422.1"/>
    <property type="molecule type" value="Genomic_DNA"/>
</dbReference>
<dbReference type="InterPro" id="IPR001173">
    <property type="entry name" value="Glyco_trans_2-like"/>
</dbReference>
<reference evidence="3 5" key="1">
    <citation type="submission" date="2015-11" db="EMBL/GenBank/DDBJ databases">
        <title>Complete Genome Sequence of Kocuria flava strain HO-9041.</title>
        <authorList>
            <person name="Zhou M."/>
            <person name="Dai J."/>
        </authorList>
    </citation>
    <scope>NUCLEOTIDE SEQUENCE [LARGE SCALE GENOMIC DNA]</scope>
    <source>
        <strain evidence="3 5">HO-9041</strain>
    </source>
</reference>
<protein>
    <recommendedName>
        <fullName evidence="2">Glycosyltransferase 2-like domain-containing protein</fullName>
    </recommendedName>
</protein>
<proteinExistence type="predicted"/>
<evidence type="ECO:0000313" key="5">
    <source>
        <dbReference type="Proteomes" id="UP000057181"/>
    </source>
</evidence>
<dbReference type="AlphaFoldDB" id="A0A0U3GH21"/>
<evidence type="ECO:0000256" key="1">
    <source>
        <dbReference type="SAM" id="MobiDB-lite"/>
    </source>
</evidence>
<feature type="domain" description="Glycosyltransferase 2-like" evidence="2">
    <location>
        <begin position="5"/>
        <end position="133"/>
    </location>
</feature>